<accession>A0AAV5ST85</accession>
<dbReference type="Proteomes" id="UP001432027">
    <property type="component" value="Unassembled WGS sequence"/>
</dbReference>
<evidence type="ECO:0000256" key="2">
    <source>
        <dbReference type="SAM" id="SignalP"/>
    </source>
</evidence>
<feature type="chain" id="PRO_5043854041" description="Saposin B-type domain-containing protein" evidence="2">
    <location>
        <begin position="21"/>
        <end position="120"/>
    </location>
</feature>
<dbReference type="SUPFAM" id="SSF47862">
    <property type="entry name" value="Saposin"/>
    <property type="match status" value="1"/>
</dbReference>
<organism evidence="4 5">
    <name type="scientific">Pristionchus entomophagus</name>
    <dbReference type="NCBI Taxonomy" id="358040"/>
    <lineage>
        <taxon>Eukaryota</taxon>
        <taxon>Metazoa</taxon>
        <taxon>Ecdysozoa</taxon>
        <taxon>Nematoda</taxon>
        <taxon>Chromadorea</taxon>
        <taxon>Rhabditida</taxon>
        <taxon>Rhabditina</taxon>
        <taxon>Diplogasteromorpha</taxon>
        <taxon>Diplogasteroidea</taxon>
        <taxon>Neodiplogasteridae</taxon>
        <taxon>Pristionchus</taxon>
    </lineage>
</organism>
<keyword evidence="1" id="KW-1015">Disulfide bond</keyword>
<evidence type="ECO:0000313" key="5">
    <source>
        <dbReference type="Proteomes" id="UP001432027"/>
    </source>
</evidence>
<name>A0AAV5ST85_9BILA</name>
<dbReference type="InterPro" id="IPR011001">
    <property type="entry name" value="Saposin-like"/>
</dbReference>
<dbReference type="SMART" id="SM00741">
    <property type="entry name" value="SapB"/>
    <property type="match status" value="1"/>
</dbReference>
<dbReference type="Gene3D" id="1.10.225.10">
    <property type="entry name" value="Saposin-like"/>
    <property type="match status" value="1"/>
</dbReference>
<evidence type="ECO:0000259" key="3">
    <source>
        <dbReference type="PROSITE" id="PS50015"/>
    </source>
</evidence>
<evidence type="ECO:0000256" key="1">
    <source>
        <dbReference type="ARBA" id="ARBA00023157"/>
    </source>
</evidence>
<reference evidence="4" key="1">
    <citation type="submission" date="2023-10" db="EMBL/GenBank/DDBJ databases">
        <title>Genome assembly of Pristionchus species.</title>
        <authorList>
            <person name="Yoshida K."/>
            <person name="Sommer R.J."/>
        </authorList>
    </citation>
    <scope>NUCLEOTIDE SEQUENCE</scope>
    <source>
        <strain evidence="4">RS0144</strain>
    </source>
</reference>
<dbReference type="PROSITE" id="PS50015">
    <property type="entry name" value="SAP_B"/>
    <property type="match status" value="1"/>
</dbReference>
<evidence type="ECO:0000313" key="4">
    <source>
        <dbReference type="EMBL" id="GMS83280.1"/>
    </source>
</evidence>
<protein>
    <recommendedName>
        <fullName evidence="3">Saposin B-type domain-containing protein</fullName>
    </recommendedName>
</protein>
<keyword evidence="5" id="KW-1185">Reference proteome</keyword>
<feature type="domain" description="Saposin B-type" evidence="3">
    <location>
        <begin position="19"/>
        <end position="100"/>
    </location>
</feature>
<dbReference type="AlphaFoldDB" id="A0AAV5ST85"/>
<dbReference type="InterPro" id="IPR008138">
    <property type="entry name" value="SapB_2"/>
</dbReference>
<gene>
    <name evidence="4" type="ORF">PENTCL1PPCAC_5455</name>
</gene>
<dbReference type="InterPro" id="IPR008139">
    <property type="entry name" value="SaposinB_dom"/>
</dbReference>
<feature type="signal peptide" evidence="2">
    <location>
        <begin position="1"/>
        <end position="20"/>
    </location>
</feature>
<comment type="caution">
    <text evidence="4">The sequence shown here is derived from an EMBL/GenBank/DDBJ whole genome shotgun (WGS) entry which is preliminary data.</text>
</comment>
<sequence>MHLCFELLLLSLLYITKSQADVCFDCVVIVEYVENLLLNEEDHIEEKFDAKCHEQFSDQWSDAVCESLVKTKLDEIVQGIEDGYIPDQVCDKIGLCNLKDLIKTVQMAPDARPVINLPVA</sequence>
<dbReference type="Pfam" id="PF03489">
    <property type="entry name" value="SapB_2"/>
    <property type="match status" value="1"/>
</dbReference>
<keyword evidence="2" id="KW-0732">Signal</keyword>
<proteinExistence type="predicted"/>
<dbReference type="EMBL" id="BTSX01000002">
    <property type="protein sequence ID" value="GMS83280.1"/>
    <property type="molecule type" value="Genomic_DNA"/>
</dbReference>